<comment type="caution">
    <text evidence="3">The sequence shown here is derived from an EMBL/GenBank/DDBJ whole genome shotgun (WGS) entry which is preliminary data.</text>
</comment>
<keyword evidence="2" id="KW-1133">Transmembrane helix</keyword>
<sequence length="492" mass="50966">MTESQDNTRDEQVSSVLDDASAPTVSLADASAGGPGGEGAVAAARDGHEQADGPRADVAVEDASAAFFADACERASIAEQEMRERDEAIRSLAGQPSTTWTLPGGSRSVTGTQKMPKVPEASADEPKPAGRDGDSAEVTESRTRRNVIVGVIAAVAVVAAIAIGGFFVMGGPALFAQVSVADVERTLEADADFMDGFASNDYVTPSAYDLSNVEIVNTGEGQDGSVTVQATALLTNESFESDCSVTLLFVRAGDASSFAQFSDIETAGLDRAAWVGVVLDGSAATRAISGVTEDAEISGDFTPTFDEASQTCTFTTETSYDLWFGTRSVQTPYTYSFDGDAWTRSQGDAQSSVSYSSDALVGEYTSQGGDATRMTAFRVTNVDAAAGTFVVEYQATPSGFGSEAISGVITCTISAVTATDAARGYRQADGYAYAFTGDGSSTGGDNTAHIEGYLGLDGAIVFDFTGDYTRMPFLFGDPTNESTEIAGTVVKG</sequence>
<proteinExistence type="predicted"/>
<feature type="compositionally biased region" description="Basic and acidic residues" evidence="1">
    <location>
        <begin position="45"/>
        <end position="55"/>
    </location>
</feature>
<feature type="transmembrane region" description="Helical" evidence="2">
    <location>
        <begin position="147"/>
        <end position="169"/>
    </location>
</feature>
<evidence type="ECO:0000256" key="1">
    <source>
        <dbReference type="SAM" id="MobiDB-lite"/>
    </source>
</evidence>
<evidence type="ECO:0000256" key="2">
    <source>
        <dbReference type="SAM" id="Phobius"/>
    </source>
</evidence>
<keyword evidence="2" id="KW-0812">Transmembrane</keyword>
<dbReference type="EMBL" id="JAUDDZ010000004">
    <property type="protein sequence ID" value="MDM8274690.1"/>
    <property type="molecule type" value="Genomic_DNA"/>
</dbReference>
<reference evidence="4" key="1">
    <citation type="submission" date="2023-06" db="EMBL/GenBank/DDBJ databases">
        <title>Identification and characterization of horizontal gene transfer across gut microbiota members of farm animals based on homology search.</title>
        <authorList>
            <person name="Zeman M."/>
            <person name="Kubasova T."/>
            <person name="Jahodarova E."/>
            <person name="Nykrynova M."/>
            <person name="Rychlik I."/>
        </authorList>
    </citation>
    <scope>NUCLEOTIDE SEQUENCE [LARGE SCALE GENOMIC DNA]</scope>
    <source>
        <strain evidence="4">154_Feed</strain>
    </source>
</reference>
<feature type="region of interest" description="Disordered" evidence="1">
    <location>
        <begin position="82"/>
        <end position="140"/>
    </location>
</feature>
<protein>
    <recommendedName>
        <fullName evidence="5">DUF4179 domain-containing protein</fullName>
    </recommendedName>
</protein>
<reference evidence="3 4" key="2">
    <citation type="submission" date="2023-06" db="EMBL/GenBank/DDBJ databases">
        <authorList>
            <person name="Zeman M."/>
            <person name="Kubasova T."/>
            <person name="Jahodarova E."/>
            <person name="Nykrynova M."/>
            <person name="Rychlik I."/>
        </authorList>
    </citation>
    <scope>NUCLEOTIDE SEQUENCE [LARGE SCALE GENOMIC DNA]</scope>
    <source>
        <strain evidence="3 4">154_Feed</strain>
    </source>
</reference>
<evidence type="ECO:0000313" key="4">
    <source>
        <dbReference type="Proteomes" id="UP001529421"/>
    </source>
</evidence>
<accession>A0ABT7V875</accession>
<feature type="region of interest" description="Disordered" evidence="1">
    <location>
        <begin position="1"/>
        <end position="57"/>
    </location>
</feature>
<keyword evidence="2" id="KW-0472">Membrane</keyword>
<dbReference type="RefSeq" id="WP_289544790.1">
    <property type="nucleotide sequence ID" value="NZ_JAUDDZ010000004.1"/>
</dbReference>
<keyword evidence="4" id="KW-1185">Reference proteome</keyword>
<feature type="compositionally biased region" description="Polar residues" evidence="1">
    <location>
        <begin position="94"/>
        <end position="113"/>
    </location>
</feature>
<feature type="compositionally biased region" description="Basic and acidic residues" evidence="1">
    <location>
        <begin position="124"/>
        <end position="140"/>
    </location>
</feature>
<name>A0ABT7V875_9ACTN</name>
<organism evidence="3 4">
    <name type="scientific">Enorma phocaeensis</name>
    <dbReference type="NCBI Taxonomy" id="1871019"/>
    <lineage>
        <taxon>Bacteria</taxon>
        <taxon>Bacillati</taxon>
        <taxon>Actinomycetota</taxon>
        <taxon>Coriobacteriia</taxon>
        <taxon>Coriobacteriales</taxon>
        <taxon>Coriobacteriaceae</taxon>
        <taxon>Enorma</taxon>
    </lineage>
</organism>
<evidence type="ECO:0008006" key="5">
    <source>
        <dbReference type="Google" id="ProtNLM"/>
    </source>
</evidence>
<gene>
    <name evidence="3" type="ORF">QUW28_04150</name>
</gene>
<dbReference type="Proteomes" id="UP001529421">
    <property type="component" value="Unassembled WGS sequence"/>
</dbReference>
<evidence type="ECO:0000313" key="3">
    <source>
        <dbReference type="EMBL" id="MDM8274690.1"/>
    </source>
</evidence>
<feature type="compositionally biased region" description="Basic and acidic residues" evidence="1">
    <location>
        <begin position="1"/>
        <end position="12"/>
    </location>
</feature>